<dbReference type="OrthoDB" id="5977743at2759"/>
<dbReference type="GO" id="GO:0016787">
    <property type="term" value="F:hydrolase activity"/>
    <property type="evidence" value="ECO:0007669"/>
    <property type="project" value="InterPro"/>
</dbReference>
<dbReference type="InterPro" id="IPR029052">
    <property type="entry name" value="Metallo-depent_PP-like"/>
</dbReference>
<dbReference type="GO" id="GO:0016020">
    <property type="term" value="C:membrane"/>
    <property type="evidence" value="ECO:0007669"/>
    <property type="project" value="UniProtKB-SubCell"/>
</dbReference>
<feature type="domain" description="Calcineurin-like phosphoesterase" evidence="6">
    <location>
        <begin position="103"/>
        <end position="288"/>
    </location>
</feature>
<evidence type="ECO:0000256" key="1">
    <source>
        <dbReference type="ARBA" id="ARBA00004141"/>
    </source>
</evidence>
<evidence type="ECO:0000256" key="4">
    <source>
        <dbReference type="ARBA" id="ARBA00023136"/>
    </source>
</evidence>
<evidence type="ECO:0000259" key="6">
    <source>
        <dbReference type="Pfam" id="PF00149"/>
    </source>
</evidence>
<dbReference type="PANTHER" id="PTHR13315">
    <property type="entry name" value="METALLO PHOSPHOESTERASE RELATED"/>
    <property type="match status" value="1"/>
</dbReference>
<evidence type="ECO:0000313" key="8">
    <source>
        <dbReference type="Proteomes" id="UP000499080"/>
    </source>
</evidence>
<dbReference type="InterPro" id="IPR004843">
    <property type="entry name" value="Calcineurin-like_PHP"/>
</dbReference>
<dbReference type="PANTHER" id="PTHR13315:SF4">
    <property type="entry name" value="METALLOPHOSPHOESTERASE, ISOFORM E"/>
    <property type="match status" value="1"/>
</dbReference>
<keyword evidence="8" id="KW-1185">Reference proteome</keyword>
<gene>
    <name evidence="7" type="ORF">AVEN_260189_1</name>
</gene>
<dbReference type="Pfam" id="PF00149">
    <property type="entry name" value="Metallophos"/>
    <property type="match status" value="1"/>
</dbReference>
<evidence type="ECO:0000256" key="5">
    <source>
        <dbReference type="SAM" id="Phobius"/>
    </source>
</evidence>
<accession>A0A4Y2DPA9</accession>
<name>A0A4Y2DPA9_ARAVE</name>
<dbReference type="Proteomes" id="UP000499080">
    <property type="component" value="Unassembled WGS sequence"/>
</dbReference>
<keyword evidence="2 5" id="KW-0812">Transmembrane</keyword>
<feature type="transmembrane region" description="Helical" evidence="5">
    <location>
        <begin position="56"/>
        <end position="79"/>
    </location>
</feature>
<dbReference type="GO" id="GO:0005783">
    <property type="term" value="C:endoplasmic reticulum"/>
    <property type="evidence" value="ECO:0007669"/>
    <property type="project" value="TreeGrafter"/>
</dbReference>
<dbReference type="Gene3D" id="3.60.21.10">
    <property type="match status" value="1"/>
</dbReference>
<feature type="transmembrane region" description="Helical" evidence="5">
    <location>
        <begin position="366"/>
        <end position="385"/>
    </location>
</feature>
<reference evidence="7 8" key="1">
    <citation type="journal article" date="2019" name="Sci. Rep.">
        <title>Orb-weaving spider Araneus ventricosus genome elucidates the spidroin gene catalogue.</title>
        <authorList>
            <person name="Kono N."/>
            <person name="Nakamura H."/>
            <person name="Ohtoshi R."/>
            <person name="Moran D.A.P."/>
            <person name="Shinohara A."/>
            <person name="Yoshida Y."/>
            <person name="Fujiwara M."/>
            <person name="Mori M."/>
            <person name="Tomita M."/>
            <person name="Arakawa K."/>
        </authorList>
    </citation>
    <scope>NUCLEOTIDE SEQUENCE [LARGE SCALE GENOMIC DNA]</scope>
</reference>
<evidence type="ECO:0000313" key="7">
    <source>
        <dbReference type="EMBL" id="GBM17866.1"/>
    </source>
</evidence>
<keyword evidence="3 5" id="KW-1133">Transmembrane helix</keyword>
<evidence type="ECO:0000256" key="2">
    <source>
        <dbReference type="ARBA" id="ARBA00022692"/>
    </source>
</evidence>
<sequence>MKGKPRFSRLKWDYQGSAAKVPRFPNASTFNRLKLGLTTPSRLKPEVKLYMFIKQYIIRCTVKFAFLIILLVVIIVEWLEYSFTPLLFWPKLSHLFTSHNSIKLLIVGDPQLLGYRNCAPGLFGSIIRWDADRYVRKTFALAYNYVDPDIVVFLGDNLDEGEIATEDEFIIYFKRFCDIFKEVDFNKALIVPGDNDIGGEGAPPQPFFEKRFNRYFRDDVFIRYQFLEFLKINYITHSNNYRIAPNVSESTFRVVLSHIPLTPKYSSFINRVIPYVQPHIILSAHDHKSLHIVAERKTGIIIQTPSMADLTSCSFNISDSTIHEIIAPTCSYRMGTNKMGYGVLIINKSGEVSYNVLWLPSRFRQLFILLFILVLICMYLLFYILKSCLRKNNAVNHVYPYNLNKFYSSSSL</sequence>
<protein>
    <recommendedName>
        <fullName evidence="6">Calcineurin-like phosphoesterase domain-containing protein</fullName>
    </recommendedName>
</protein>
<proteinExistence type="predicted"/>
<dbReference type="InterPro" id="IPR033308">
    <property type="entry name" value="PGAP5/Cdc1/Ted1"/>
</dbReference>
<dbReference type="AlphaFoldDB" id="A0A4Y2DPA9"/>
<dbReference type="GO" id="GO:0006506">
    <property type="term" value="P:GPI anchor biosynthetic process"/>
    <property type="evidence" value="ECO:0007669"/>
    <property type="project" value="InterPro"/>
</dbReference>
<comment type="caution">
    <text evidence="7">The sequence shown here is derived from an EMBL/GenBank/DDBJ whole genome shotgun (WGS) entry which is preliminary data.</text>
</comment>
<comment type="subcellular location">
    <subcellularLocation>
        <location evidence="1">Membrane</location>
        <topology evidence="1">Multi-pass membrane protein</topology>
    </subcellularLocation>
</comment>
<evidence type="ECO:0000256" key="3">
    <source>
        <dbReference type="ARBA" id="ARBA00022989"/>
    </source>
</evidence>
<dbReference type="EMBL" id="BGPR01000395">
    <property type="protein sequence ID" value="GBM17866.1"/>
    <property type="molecule type" value="Genomic_DNA"/>
</dbReference>
<dbReference type="SUPFAM" id="SSF56300">
    <property type="entry name" value="Metallo-dependent phosphatases"/>
    <property type="match status" value="1"/>
</dbReference>
<organism evidence="7 8">
    <name type="scientific">Araneus ventricosus</name>
    <name type="common">Orbweaver spider</name>
    <name type="synonym">Epeira ventricosa</name>
    <dbReference type="NCBI Taxonomy" id="182803"/>
    <lineage>
        <taxon>Eukaryota</taxon>
        <taxon>Metazoa</taxon>
        <taxon>Ecdysozoa</taxon>
        <taxon>Arthropoda</taxon>
        <taxon>Chelicerata</taxon>
        <taxon>Arachnida</taxon>
        <taxon>Araneae</taxon>
        <taxon>Araneomorphae</taxon>
        <taxon>Entelegynae</taxon>
        <taxon>Araneoidea</taxon>
        <taxon>Araneidae</taxon>
        <taxon>Araneus</taxon>
    </lineage>
</organism>
<keyword evidence="4 5" id="KW-0472">Membrane</keyword>